<dbReference type="Proteomes" id="UP001153269">
    <property type="component" value="Unassembled WGS sequence"/>
</dbReference>
<name>A0A9N7TXR9_PLEPL</name>
<feature type="compositionally biased region" description="Basic residues" evidence="1">
    <location>
        <begin position="25"/>
        <end position="37"/>
    </location>
</feature>
<keyword evidence="3" id="KW-1185">Reference proteome</keyword>
<evidence type="ECO:0000313" key="2">
    <source>
        <dbReference type="EMBL" id="CAB1420401.1"/>
    </source>
</evidence>
<evidence type="ECO:0000256" key="1">
    <source>
        <dbReference type="SAM" id="MobiDB-lite"/>
    </source>
</evidence>
<gene>
    <name evidence="2" type="ORF">PLEPLA_LOCUS8276</name>
</gene>
<comment type="caution">
    <text evidence="2">The sequence shown here is derived from an EMBL/GenBank/DDBJ whole genome shotgun (WGS) entry which is preliminary data.</text>
</comment>
<dbReference type="AlphaFoldDB" id="A0A9N7TXR9"/>
<sequence>MEEREASSFFSPPHTDRASLYRAPPRTRRSQRRRLRKASSTGEVTDLHKTSNVWQLLLLQPDDRHKVAPYCNIAVRTPIALHPIRTRPIISPPVNAEVRKPKRQPSNK</sequence>
<feature type="region of interest" description="Disordered" evidence="1">
    <location>
        <begin position="89"/>
        <end position="108"/>
    </location>
</feature>
<reference evidence="2" key="1">
    <citation type="submission" date="2020-03" db="EMBL/GenBank/DDBJ databases">
        <authorList>
            <person name="Weist P."/>
        </authorList>
    </citation>
    <scope>NUCLEOTIDE SEQUENCE</scope>
</reference>
<feature type="region of interest" description="Disordered" evidence="1">
    <location>
        <begin position="1"/>
        <end position="46"/>
    </location>
</feature>
<dbReference type="EMBL" id="CADEAL010000450">
    <property type="protein sequence ID" value="CAB1420401.1"/>
    <property type="molecule type" value="Genomic_DNA"/>
</dbReference>
<accession>A0A9N7TXR9</accession>
<protein>
    <submittedName>
        <fullName evidence="2">Uncharacterized protein</fullName>
    </submittedName>
</protein>
<evidence type="ECO:0000313" key="3">
    <source>
        <dbReference type="Proteomes" id="UP001153269"/>
    </source>
</evidence>
<organism evidence="2 3">
    <name type="scientific">Pleuronectes platessa</name>
    <name type="common">European plaice</name>
    <dbReference type="NCBI Taxonomy" id="8262"/>
    <lineage>
        <taxon>Eukaryota</taxon>
        <taxon>Metazoa</taxon>
        <taxon>Chordata</taxon>
        <taxon>Craniata</taxon>
        <taxon>Vertebrata</taxon>
        <taxon>Euteleostomi</taxon>
        <taxon>Actinopterygii</taxon>
        <taxon>Neopterygii</taxon>
        <taxon>Teleostei</taxon>
        <taxon>Neoteleostei</taxon>
        <taxon>Acanthomorphata</taxon>
        <taxon>Carangaria</taxon>
        <taxon>Pleuronectiformes</taxon>
        <taxon>Pleuronectoidei</taxon>
        <taxon>Pleuronectidae</taxon>
        <taxon>Pleuronectes</taxon>
    </lineage>
</organism>
<proteinExistence type="predicted"/>